<sequence length="59" mass="6755">LANGLKVVHLKRLSLGPLHLDPDRKTGRFRHLTGEESERIVKIMENNSRNHLITDKNSV</sequence>
<evidence type="ECO:0000313" key="2">
    <source>
        <dbReference type="Proteomes" id="UP001237917"/>
    </source>
</evidence>
<feature type="non-terminal residue" evidence="1">
    <location>
        <position position="1"/>
    </location>
</feature>
<dbReference type="EMBL" id="JASOPU010000051">
    <property type="protein sequence ID" value="MDK7294007.1"/>
    <property type="molecule type" value="Genomic_DNA"/>
</dbReference>
<dbReference type="Proteomes" id="UP001237917">
    <property type="component" value="Unassembled WGS sequence"/>
</dbReference>
<protein>
    <submittedName>
        <fullName evidence="1">Uncharacterized protein</fullName>
    </submittedName>
</protein>
<accession>A0AAW6YIT0</accession>
<organism evidence="1 2">
    <name type="scientific">Streptococcus pasteurianus</name>
    <dbReference type="NCBI Taxonomy" id="197614"/>
    <lineage>
        <taxon>Bacteria</taxon>
        <taxon>Bacillati</taxon>
        <taxon>Bacillota</taxon>
        <taxon>Bacilli</taxon>
        <taxon>Lactobacillales</taxon>
        <taxon>Streptococcaceae</taxon>
        <taxon>Streptococcus</taxon>
    </lineage>
</organism>
<evidence type="ECO:0000313" key="1">
    <source>
        <dbReference type="EMBL" id="MDK7294007.1"/>
    </source>
</evidence>
<gene>
    <name evidence="1" type="ORF">QP487_11365</name>
</gene>
<proteinExistence type="predicted"/>
<name>A0AAW6YIT0_9STRE</name>
<reference evidence="1" key="1">
    <citation type="submission" date="2023-05" db="EMBL/GenBank/DDBJ databases">
        <title>Cataloging the Phylogenetic Diversity of Human Bladder Bacteria.</title>
        <authorList>
            <person name="Du J."/>
        </authorList>
    </citation>
    <scope>NUCLEOTIDE SEQUENCE</scope>
    <source>
        <strain evidence="1">UMB0765</strain>
    </source>
</reference>
<comment type="caution">
    <text evidence="1">The sequence shown here is derived from an EMBL/GenBank/DDBJ whole genome shotgun (WGS) entry which is preliminary data.</text>
</comment>
<dbReference type="AlphaFoldDB" id="A0AAW6YIT0"/>